<dbReference type="InterPro" id="IPR011051">
    <property type="entry name" value="RmlC_Cupin_sf"/>
</dbReference>
<dbReference type="Pfam" id="PF12833">
    <property type="entry name" value="HTH_18"/>
    <property type="match status" value="1"/>
</dbReference>
<dbReference type="SUPFAM" id="SSF46689">
    <property type="entry name" value="Homeodomain-like"/>
    <property type="match status" value="1"/>
</dbReference>
<dbReference type="Gene3D" id="2.60.120.10">
    <property type="entry name" value="Jelly Rolls"/>
    <property type="match status" value="1"/>
</dbReference>
<reference evidence="9" key="1">
    <citation type="submission" date="2016-10" db="EMBL/GenBank/DDBJ databases">
        <authorList>
            <person name="Varghese N."/>
            <person name="Submissions S."/>
        </authorList>
    </citation>
    <scope>NUCLEOTIDE SEQUENCE [LARGE SCALE GENOMIC DNA]</scope>
    <source>
        <strain evidence="9">CGMCC 4.3530</strain>
    </source>
</reference>
<dbReference type="InterPro" id="IPR014710">
    <property type="entry name" value="RmlC-like_jellyroll"/>
</dbReference>
<evidence type="ECO:0000313" key="8">
    <source>
        <dbReference type="EMBL" id="SDX64609.1"/>
    </source>
</evidence>
<sequence>MFGKSEDREDYQRTARPLAAMARDLPDGHAIPEHSHRRAQLIYGTSGAITVTTPEGTWVAPPQRAVWIPAGVRHAMRTSGPVPMRTVYVEPGARPHLPTSCTVVAVTPLLRELLLAATKIPIDYDPRGRDGLVMELLLDEFAPLAVVPLQLPLPRDPVLLQMCRRLIGEPELAWTTADAASHAHMSERTLARRFVAEVGCTFGRWRQQARLLAAIEMLAKGESVTRVSAQLSYESPSAFTAMFRRSLGKPPSQYFDGLPAE</sequence>
<organism evidence="8 9">
    <name type="scientific">Saccharopolyspora shandongensis</name>
    <dbReference type="NCBI Taxonomy" id="418495"/>
    <lineage>
        <taxon>Bacteria</taxon>
        <taxon>Bacillati</taxon>
        <taxon>Actinomycetota</taxon>
        <taxon>Actinomycetes</taxon>
        <taxon>Pseudonocardiales</taxon>
        <taxon>Pseudonocardiaceae</taxon>
        <taxon>Saccharopolyspora</taxon>
    </lineage>
</organism>
<evidence type="ECO:0000256" key="6">
    <source>
        <dbReference type="ARBA" id="ARBA00079449"/>
    </source>
</evidence>
<dbReference type="Pfam" id="PF02311">
    <property type="entry name" value="AraC_binding"/>
    <property type="match status" value="1"/>
</dbReference>
<evidence type="ECO:0000313" key="9">
    <source>
        <dbReference type="Proteomes" id="UP000199529"/>
    </source>
</evidence>
<dbReference type="PANTHER" id="PTHR11019:SF159">
    <property type="entry name" value="TRANSCRIPTIONAL REGULATOR-RELATED"/>
    <property type="match status" value="1"/>
</dbReference>
<dbReference type="RefSeq" id="WP_093266190.1">
    <property type="nucleotide sequence ID" value="NZ_FNOK01000013.1"/>
</dbReference>
<dbReference type="AlphaFoldDB" id="A0A1H3DFZ0"/>
<dbReference type="Proteomes" id="UP000199529">
    <property type="component" value="Unassembled WGS sequence"/>
</dbReference>
<dbReference type="GO" id="GO:0043565">
    <property type="term" value="F:sequence-specific DNA binding"/>
    <property type="evidence" value="ECO:0007669"/>
    <property type="project" value="InterPro"/>
</dbReference>
<dbReference type="InterPro" id="IPR003313">
    <property type="entry name" value="AraC-bd"/>
</dbReference>
<dbReference type="EMBL" id="FNOK01000013">
    <property type="protein sequence ID" value="SDX64609.1"/>
    <property type="molecule type" value="Genomic_DNA"/>
</dbReference>
<evidence type="ECO:0000256" key="3">
    <source>
        <dbReference type="ARBA" id="ARBA00023125"/>
    </source>
</evidence>
<keyword evidence="4" id="KW-0804">Transcription</keyword>
<evidence type="ECO:0000256" key="2">
    <source>
        <dbReference type="ARBA" id="ARBA00023015"/>
    </source>
</evidence>
<keyword evidence="9" id="KW-1185">Reference proteome</keyword>
<name>A0A1H3DFZ0_9PSEU</name>
<dbReference type="PROSITE" id="PS01124">
    <property type="entry name" value="HTH_ARAC_FAMILY_2"/>
    <property type="match status" value="1"/>
</dbReference>
<keyword evidence="2" id="KW-0805">Transcription regulation</keyword>
<dbReference type="CDD" id="cd06124">
    <property type="entry name" value="cupin_NimR-like_N"/>
    <property type="match status" value="1"/>
</dbReference>
<dbReference type="InterPro" id="IPR018060">
    <property type="entry name" value="HTH_AraC"/>
</dbReference>
<proteinExistence type="predicted"/>
<keyword evidence="3 8" id="KW-0238">DNA-binding</keyword>
<dbReference type="InterPro" id="IPR009057">
    <property type="entry name" value="Homeodomain-like_sf"/>
</dbReference>
<gene>
    <name evidence="8" type="ORF">SAMN05216215_101370</name>
</gene>
<accession>A0A1H3DFZ0</accession>
<dbReference type="FunFam" id="1.10.10.60:FF:000132">
    <property type="entry name" value="AraC family transcriptional regulator"/>
    <property type="match status" value="1"/>
</dbReference>
<keyword evidence="1" id="KW-0678">Repressor</keyword>
<feature type="domain" description="HTH araC/xylS-type" evidence="7">
    <location>
        <begin position="157"/>
        <end position="257"/>
    </location>
</feature>
<dbReference type="Gene3D" id="1.10.10.60">
    <property type="entry name" value="Homeodomain-like"/>
    <property type="match status" value="1"/>
</dbReference>
<dbReference type="STRING" id="418495.SAMN05216215_101370"/>
<dbReference type="PANTHER" id="PTHR11019">
    <property type="entry name" value="HTH-TYPE TRANSCRIPTIONAL REGULATOR NIMR"/>
    <property type="match status" value="1"/>
</dbReference>
<dbReference type="SUPFAM" id="SSF51182">
    <property type="entry name" value="RmlC-like cupins"/>
    <property type="match status" value="1"/>
</dbReference>
<dbReference type="SMART" id="SM00342">
    <property type="entry name" value="HTH_ARAC"/>
    <property type="match status" value="1"/>
</dbReference>
<dbReference type="OrthoDB" id="2039152at2"/>
<protein>
    <recommendedName>
        <fullName evidence="5">HTH-type transcriptional regulator RipA</fullName>
    </recommendedName>
    <alternativeName>
        <fullName evidence="6">Repressor of iron proteins A</fullName>
    </alternativeName>
</protein>
<evidence type="ECO:0000256" key="4">
    <source>
        <dbReference type="ARBA" id="ARBA00023163"/>
    </source>
</evidence>
<evidence type="ECO:0000256" key="1">
    <source>
        <dbReference type="ARBA" id="ARBA00022491"/>
    </source>
</evidence>
<evidence type="ECO:0000256" key="5">
    <source>
        <dbReference type="ARBA" id="ARBA00074140"/>
    </source>
</evidence>
<evidence type="ECO:0000259" key="7">
    <source>
        <dbReference type="PROSITE" id="PS01124"/>
    </source>
</evidence>
<dbReference type="GO" id="GO:0003700">
    <property type="term" value="F:DNA-binding transcription factor activity"/>
    <property type="evidence" value="ECO:0007669"/>
    <property type="project" value="InterPro"/>
</dbReference>